<feature type="compositionally biased region" description="Basic and acidic residues" evidence="1">
    <location>
        <begin position="370"/>
        <end position="385"/>
    </location>
</feature>
<dbReference type="Proteomes" id="UP000504636">
    <property type="component" value="Unplaced"/>
</dbReference>
<feature type="compositionally biased region" description="Polar residues" evidence="1">
    <location>
        <begin position="573"/>
        <end position="584"/>
    </location>
</feature>
<reference evidence="2 4" key="1">
    <citation type="journal article" date="2020" name="Stud. Mycol.">
        <title>101 Dothideomycetes genomes: a test case for predicting lifestyles and emergence of pathogens.</title>
        <authorList>
            <person name="Haridas S."/>
            <person name="Albert R."/>
            <person name="Binder M."/>
            <person name="Bloem J."/>
            <person name="Labutti K."/>
            <person name="Salamov A."/>
            <person name="Andreopoulos B."/>
            <person name="Baker S."/>
            <person name="Barry K."/>
            <person name="Bills G."/>
            <person name="Bluhm B."/>
            <person name="Cannon C."/>
            <person name="Castanera R."/>
            <person name="Culley D."/>
            <person name="Daum C."/>
            <person name="Ezra D."/>
            <person name="Gonzalez J."/>
            <person name="Henrissat B."/>
            <person name="Kuo A."/>
            <person name="Liang C."/>
            <person name="Lipzen A."/>
            <person name="Lutzoni F."/>
            <person name="Magnuson J."/>
            <person name="Mondo S."/>
            <person name="Nolan M."/>
            <person name="Ohm R."/>
            <person name="Pangilinan J."/>
            <person name="Park H.-J."/>
            <person name="Ramirez L."/>
            <person name="Alfaro M."/>
            <person name="Sun H."/>
            <person name="Tritt A."/>
            <person name="Yoshinaga Y."/>
            <person name="Zwiers L.-H."/>
            <person name="Turgeon B."/>
            <person name="Goodwin S."/>
            <person name="Spatafora J."/>
            <person name="Crous P."/>
            <person name="Grigoriev I."/>
        </authorList>
    </citation>
    <scope>NUCLEOTIDE SEQUENCE</scope>
    <source>
        <strain evidence="2 4">CBS 304.34</strain>
    </source>
</reference>
<keyword evidence="3" id="KW-1185">Reference proteome</keyword>
<feature type="compositionally biased region" description="Polar residues" evidence="1">
    <location>
        <begin position="327"/>
        <end position="341"/>
    </location>
</feature>
<feature type="region of interest" description="Disordered" evidence="1">
    <location>
        <begin position="490"/>
        <end position="700"/>
    </location>
</feature>
<accession>A0A6A6YTJ1</accession>
<evidence type="ECO:0000313" key="4">
    <source>
        <dbReference type="RefSeq" id="XP_033578657.1"/>
    </source>
</evidence>
<dbReference type="GeneID" id="54466249"/>
<organism evidence="2">
    <name type="scientific">Mytilinidion resinicola</name>
    <dbReference type="NCBI Taxonomy" id="574789"/>
    <lineage>
        <taxon>Eukaryota</taxon>
        <taxon>Fungi</taxon>
        <taxon>Dikarya</taxon>
        <taxon>Ascomycota</taxon>
        <taxon>Pezizomycotina</taxon>
        <taxon>Dothideomycetes</taxon>
        <taxon>Pleosporomycetidae</taxon>
        <taxon>Mytilinidiales</taxon>
        <taxon>Mytilinidiaceae</taxon>
        <taxon>Mytilinidion</taxon>
    </lineage>
</organism>
<sequence>MVKSKGKARTQSADPDMTPLASRSAGQPDHDEDMLDVETTRKRGYEEDLNGEPYNGVDTPPSKRRRSKNWPLPAEPRLMALQPPPPLTQLRQASSSSMRSSKFLEGSMNDKTSNKPPSVFTRLFQGSSQGLSVDQLMADYEEDANRPATARPHTRASSSPVKKPQHAPNESVASINTAESKRSGLFRFGRSIAASFNPANIWYKLQNSYKEAEEEVASEEASKLGTDLDDRKAKAEQAYAELKAAGLLKPTKTFVRGSVTSEKTDAETKPRDSGIEMDDARPSLENGDSLHVPRSEASASSASVTRKSPFHFKTPSLADLKRVRSEAQLNSPRTPSYSQSPAKAAFDQDRTIRKQQSKKDMQKQQKLSKRVSDLEAKLEQARRELQQTLAPPVPAFPTGLADNQTPDPRSRSISPLKKSFTPFTPGALPSLPSERLLFPEQLHGNGESKKEETAVPVSQNVEVEKLTEAVEVPQSSIVTADIWTDDFETLVKPNGVGAAPKRKVTKKRKSGDRDDVRYKPESEENDDEEWEAAQAAKKRRASGKAAQKTSPKGKEKMNSTPKKQGGTGRLTKKNTVFNESTSIVTAKVMDEGTIETEETVTITKLPLKDEPSRPTATATPSARPRDRQSRSTSTNKLRRKESHRSLSPASHGRNESPDEVVTVAPDGDSVPPLPTFPKGVKGNNKSREDDGWDGYGEEIF</sequence>
<feature type="compositionally biased region" description="Basic residues" evidence="1">
    <location>
        <begin position="500"/>
        <end position="510"/>
    </location>
</feature>
<feature type="compositionally biased region" description="Basic and acidic residues" evidence="1">
    <location>
        <begin position="346"/>
        <end position="363"/>
    </location>
</feature>
<feature type="compositionally biased region" description="Polar residues" evidence="1">
    <location>
        <begin position="401"/>
        <end position="413"/>
    </location>
</feature>
<reference evidence="4" key="2">
    <citation type="submission" date="2020-04" db="EMBL/GenBank/DDBJ databases">
        <authorList>
            <consortium name="NCBI Genome Project"/>
        </authorList>
    </citation>
    <scope>NUCLEOTIDE SEQUENCE</scope>
    <source>
        <strain evidence="4">CBS 304.34</strain>
    </source>
</reference>
<dbReference type="RefSeq" id="XP_033578657.1">
    <property type="nucleotide sequence ID" value="XM_033725356.1"/>
</dbReference>
<dbReference type="OrthoDB" id="5226996at2759"/>
<dbReference type="AlphaFoldDB" id="A0A6A6YTJ1"/>
<evidence type="ECO:0000313" key="3">
    <source>
        <dbReference type="Proteomes" id="UP000504636"/>
    </source>
</evidence>
<feature type="compositionally biased region" description="Acidic residues" evidence="1">
    <location>
        <begin position="690"/>
        <end position="700"/>
    </location>
</feature>
<gene>
    <name evidence="2 4" type="ORF">BDZ99DRAFT_518946</name>
</gene>
<dbReference type="EMBL" id="MU003698">
    <property type="protein sequence ID" value="KAF2811693.1"/>
    <property type="molecule type" value="Genomic_DNA"/>
</dbReference>
<name>A0A6A6YTJ1_9PEZI</name>
<reference evidence="4" key="3">
    <citation type="submission" date="2025-04" db="UniProtKB">
        <authorList>
            <consortium name="RefSeq"/>
        </authorList>
    </citation>
    <scope>IDENTIFICATION</scope>
    <source>
        <strain evidence="4">CBS 304.34</strain>
    </source>
</reference>
<feature type="compositionally biased region" description="Polar residues" evidence="1">
    <location>
        <begin position="297"/>
        <end position="306"/>
    </location>
</feature>
<evidence type="ECO:0000313" key="2">
    <source>
        <dbReference type="EMBL" id="KAF2811693.1"/>
    </source>
</evidence>
<evidence type="ECO:0000256" key="1">
    <source>
        <dbReference type="SAM" id="MobiDB-lite"/>
    </source>
</evidence>
<feature type="compositionally biased region" description="Basic and acidic residues" evidence="1">
    <location>
        <begin position="511"/>
        <end position="522"/>
    </location>
</feature>
<feature type="compositionally biased region" description="Low complexity" evidence="1">
    <location>
        <begin position="88"/>
        <end position="101"/>
    </location>
</feature>
<feature type="region of interest" description="Disordered" evidence="1">
    <location>
        <begin position="251"/>
        <end position="458"/>
    </location>
</feature>
<proteinExistence type="predicted"/>
<feature type="compositionally biased region" description="Basic and acidic residues" evidence="1">
    <location>
        <begin position="262"/>
        <end position="282"/>
    </location>
</feature>
<evidence type="ECO:0008006" key="5">
    <source>
        <dbReference type="Google" id="ProtNLM"/>
    </source>
</evidence>
<protein>
    <recommendedName>
        <fullName evidence="5">Nuclear RNA binding protein</fullName>
    </recommendedName>
</protein>
<feature type="region of interest" description="Disordered" evidence="1">
    <location>
        <begin position="1"/>
        <end position="178"/>
    </location>
</feature>